<evidence type="ECO:0000313" key="2">
    <source>
        <dbReference type="EMBL" id="QIN96952.1"/>
    </source>
</evidence>
<name>A0A6G8R6D0_9CAUD</name>
<dbReference type="KEGG" id="vg:77946830"/>
<dbReference type="RefSeq" id="YP_010670620.1">
    <property type="nucleotide sequence ID" value="NC_070965.1"/>
</dbReference>
<sequence>MKEIITAYMVGVTVAIILIGVGIYIDKQYHPHLYAPTEVIE</sequence>
<proteinExistence type="predicted"/>
<dbReference type="Proteomes" id="UP000501900">
    <property type="component" value="Genome"/>
</dbReference>
<evidence type="ECO:0000256" key="1">
    <source>
        <dbReference type="SAM" id="Phobius"/>
    </source>
</evidence>
<evidence type="ECO:0000313" key="3">
    <source>
        <dbReference type="Proteomes" id="UP000501900"/>
    </source>
</evidence>
<keyword evidence="1" id="KW-0472">Membrane</keyword>
<keyword evidence="3" id="KW-1185">Reference proteome</keyword>
<protein>
    <submittedName>
        <fullName evidence="2">Uncharacterized protein</fullName>
    </submittedName>
</protein>
<accession>A0A6G8R6D0</accession>
<keyword evidence="1" id="KW-1133">Transmembrane helix</keyword>
<dbReference type="GeneID" id="77946830"/>
<keyword evidence="1" id="KW-0812">Transmembrane</keyword>
<feature type="transmembrane region" description="Helical" evidence="1">
    <location>
        <begin position="6"/>
        <end position="25"/>
    </location>
</feature>
<dbReference type="EMBL" id="MT162467">
    <property type="protein sequence ID" value="QIN96952.1"/>
    <property type="molecule type" value="Genomic_DNA"/>
</dbReference>
<reference evidence="2 3" key="1">
    <citation type="submission" date="2020-03" db="EMBL/GenBank/DDBJ databases">
        <title>The Isolation and Genome Sequence of a Novel Cyanophage S-H34 from the Huanghai Sea, China.</title>
        <authorList>
            <person name="Jiang T."/>
        </authorList>
    </citation>
    <scope>NUCLEOTIDE SEQUENCE [LARGE SCALE GENOMIC DNA]</scope>
</reference>
<organism evidence="2 3">
    <name type="scientific">Synechococcus phage S-H34</name>
    <dbReference type="NCBI Taxonomy" id="2718942"/>
    <lineage>
        <taxon>Viruses</taxon>
        <taxon>Duplodnaviria</taxon>
        <taxon>Heunggongvirae</taxon>
        <taxon>Uroviricota</taxon>
        <taxon>Caudoviricetes</taxon>
        <taxon>Pantevenvirales</taxon>
        <taxon>Kyanoviridae</taxon>
        <taxon>Makaravirus</taxon>
        <taxon>Makaravirus thirtyfour</taxon>
    </lineage>
</organism>